<dbReference type="Proteomes" id="UP001079657">
    <property type="component" value="Unassembled WGS sequence"/>
</dbReference>
<sequence length="97" mass="11992">MYQKDKYEKIIDIMCSMKGIEKEELYKILKDRECKYLLFLLLKKYKCDDLNKINQDFSINNKRVIKYNEKKGEEKFLINKEFRETYFEVQEKVDKVN</sequence>
<evidence type="ECO:0000313" key="1">
    <source>
        <dbReference type="EMBL" id="MCY6369841.1"/>
    </source>
</evidence>
<protein>
    <submittedName>
        <fullName evidence="1">Ribose-5-phosphate isomerase</fullName>
    </submittedName>
</protein>
<comment type="caution">
    <text evidence="1">The sequence shown here is derived from an EMBL/GenBank/DDBJ whole genome shotgun (WGS) entry which is preliminary data.</text>
</comment>
<dbReference type="EMBL" id="JAPQES010000001">
    <property type="protein sequence ID" value="MCY6369841.1"/>
    <property type="molecule type" value="Genomic_DNA"/>
</dbReference>
<proteinExistence type="predicted"/>
<keyword evidence="1" id="KW-0413">Isomerase</keyword>
<dbReference type="RefSeq" id="WP_268048214.1">
    <property type="nucleotide sequence ID" value="NZ_JAPQES010000001.1"/>
</dbReference>
<name>A0ABT4CP35_9CLOT</name>
<keyword evidence="2" id="KW-1185">Reference proteome</keyword>
<evidence type="ECO:0000313" key="2">
    <source>
        <dbReference type="Proteomes" id="UP001079657"/>
    </source>
</evidence>
<accession>A0ABT4CP35</accession>
<organism evidence="1 2">
    <name type="scientific">Clostridium ganghwense</name>
    <dbReference type="NCBI Taxonomy" id="312089"/>
    <lineage>
        <taxon>Bacteria</taxon>
        <taxon>Bacillati</taxon>
        <taxon>Bacillota</taxon>
        <taxon>Clostridia</taxon>
        <taxon>Eubacteriales</taxon>
        <taxon>Clostridiaceae</taxon>
        <taxon>Clostridium</taxon>
    </lineage>
</organism>
<gene>
    <name evidence="1" type="ORF">OXH55_04285</name>
</gene>
<dbReference type="GO" id="GO:0016853">
    <property type="term" value="F:isomerase activity"/>
    <property type="evidence" value="ECO:0007669"/>
    <property type="project" value="UniProtKB-KW"/>
</dbReference>
<reference evidence="1" key="1">
    <citation type="submission" date="2022-12" db="EMBL/GenBank/DDBJ databases">
        <authorList>
            <person name="Wang J."/>
        </authorList>
    </citation>
    <scope>NUCLEOTIDE SEQUENCE</scope>
    <source>
        <strain evidence="1">HY-42-06</strain>
    </source>
</reference>